<keyword evidence="3" id="KW-1185">Reference proteome</keyword>
<dbReference type="AlphaFoldDB" id="A0A5J4NYT6"/>
<accession>A0A5J4NYT6</accession>
<dbReference type="EMBL" id="QNGE01000369">
    <property type="protein sequence ID" value="KAA3680719.1"/>
    <property type="molecule type" value="Genomic_DNA"/>
</dbReference>
<evidence type="ECO:0000256" key="1">
    <source>
        <dbReference type="SAM" id="MobiDB-lite"/>
    </source>
</evidence>
<evidence type="ECO:0000313" key="3">
    <source>
        <dbReference type="Proteomes" id="UP000324629"/>
    </source>
</evidence>
<comment type="caution">
    <text evidence="2">The sequence shown here is derived from an EMBL/GenBank/DDBJ whole genome shotgun (WGS) entry which is preliminary data.</text>
</comment>
<organism evidence="2 3">
    <name type="scientific">Paragonimus westermani</name>
    <dbReference type="NCBI Taxonomy" id="34504"/>
    <lineage>
        <taxon>Eukaryota</taxon>
        <taxon>Metazoa</taxon>
        <taxon>Spiralia</taxon>
        <taxon>Lophotrochozoa</taxon>
        <taxon>Platyhelminthes</taxon>
        <taxon>Trematoda</taxon>
        <taxon>Digenea</taxon>
        <taxon>Plagiorchiida</taxon>
        <taxon>Troglotremata</taxon>
        <taxon>Troglotrematidae</taxon>
        <taxon>Paragonimus</taxon>
    </lineage>
</organism>
<feature type="region of interest" description="Disordered" evidence="1">
    <location>
        <begin position="1"/>
        <end position="38"/>
    </location>
</feature>
<proteinExistence type="predicted"/>
<dbReference type="Proteomes" id="UP000324629">
    <property type="component" value="Unassembled WGS sequence"/>
</dbReference>
<gene>
    <name evidence="2" type="ORF">DEA37_0002113</name>
</gene>
<protein>
    <submittedName>
        <fullName evidence="2">Uncharacterized protein</fullName>
    </submittedName>
</protein>
<sequence length="277" mass="30202">MGHRDTGDFPTAAHTSVAPRQRPKAVFQPVVPPSNSLINGEQSAVVSLKPPPPISNRANNALPAASHHPISEALELRAPVHSSPLLEQNQEQFQPFWEADFTERSTRSSQVQRPSNSLTTTVDTVDVLPPLVVHSRGHHRTWSVDVGCILRTALPMNVTYADLPSRVNVLDNEVYSKQKPWSIGNHYSATEQLSNPQSSDFTCGIWSDSGTDGKSWVPFSPQLRHVQSLVSLPTSANTLTDTLLSQPSVTSKVAPSCAFQPQPDSHTLGPESQELTE</sequence>
<name>A0A5J4NYT6_9TREM</name>
<evidence type="ECO:0000313" key="2">
    <source>
        <dbReference type="EMBL" id="KAA3680719.1"/>
    </source>
</evidence>
<reference evidence="2 3" key="1">
    <citation type="journal article" date="2019" name="Gigascience">
        <title>Whole-genome sequence of the oriental lung fluke Paragonimus westermani.</title>
        <authorList>
            <person name="Oey H."/>
            <person name="Zakrzewski M."/>
            <person name="Narain K."/>
            <person name="Devi K.R."/>
            <person name="Agatsuma T."/>
            <person name="Nawaratna S."/>
            <person name="Gobert G.N."/>
            <person name="Jones M.K."/>
            <person name="Ragan M.A."/>
            <person name="McManus D.P."/>
            <person name="Krause L."/>
        </authorList>
    </citation>
    <scope>NUCLEOTIDE SEQUENCE [LARGE SCALE GENOMIC DNA]</scope>
    <source>
        <strain evidence="2 3">IND2009</strain>
    </source>
</reference>
<feature type="region of interest" description="Disordered" evidence="1">
    <location>
        <begin position="254"/>
        <end position="277"/>
    </location>
</feature>